<keyword evidence="5" id="KW-1185">Reference proteome</keyword>
<evidence type="ECO:0000313" key="5">
    <source>
        <dbReference type="Proteomes" id="UP000787472"/>
    </source>
</evidence>
<dbReference type="RefSeq" id="WP_167180533.1">
    <property type="nucleotide sequence ID" value="NZ_JAAONZ010000001.1"/>
</dbReference>
<feature type="chain" id="PRO_5038869666" evidence="2">
    <location>
        <begin position="27"/>
        <end position="164"/>
    </location>
</feature>
<proteinExistence type="predicted"/>
<dbReference type="InterPro" id="IPR027275">
    <property type="entry name" value="PRC-brl_dom"/>
</dbReference>
<reference evidence="4" key="1">
    <citation type="submission" date="2020-03" db="EMBL/GenBank/DDBJ databases">
        <authorList>
            <person name="Guo F."/>
        </authorList>
    </citation>
    <scope>NUCLEOTIDE SEQUENCE</scope>
    <source>
        <strain evidence="4">JCM 30134</strain>
    </source>
</reference>
<name>A0A9E5JP83_9GAMM</name>
<dbReference type="PANTHER" id="PTHR36505">
    <property type="entry name" value="BLR1072 PROTEIN"/>
    <property type="match status" value="1"/>
</dbReference>
<accession>A0A9E5JP83</accession>
<evidence type="ECO:0000256" key="2">
    <source>
        <dbReference type="SAM" id="SignalP"/>
    </source>
</evidence>
<dbReference type="Proteomes" id="UP000787472">
    <property type="component" value="Unassembled WGS sequence"/>
</dbReference>
<gene>
    <name evidence="4" type="ORF">G8770_00240</name>
</gene>
<comment type="caution">
    <text evidence="4">The sequence shown here is derived from an EMBL/GenBank/DDBJ whole genome shotgun (WGS) entry which is preliminary data.</text>
</comment>
<keyword evidence="2" id="KW-0732">Signal</keyword>
<feature type="domain" description="PRC-barrel" evidence="3">
    <location>
        <begin position="76"/>
        <end position="135"/>
    </location>
</feature>
<dbReference type="AlphaFoldDB" id="A0A9E5JP83"/>
<sequence length="164" mass="17661">MKKLHSFALYALVTPAITLGAGSLLAEKPTPSVTQDSQSTQRAEQSDSRTAADRQDTRDQSRMQHRGYMSSAPANGMQASDLIGTEVKTTGDEDVGPVNDLIINKNGQVVAIVVNVGGFLGMGEEAVAIGWDDVTRSGTSDKPELRIDLTRENLRSAPEFEKQK</sequence>
<organism evidence="4 5">
    <name type="scientific">Pseudomaricurvus hydrocarbonicus</name>
    <dbReference type="NCBI Taxonomy" id="1470433"/>
    <lineage>
        <taxon>Bacteria</taxon>
        <taxon>Pseudomonadati</taxon>
        <taxon>Pseudomonadota</taxon>
        <taxon>Gammaproteobacteria</taxon>
        <taxon>Cellvibrionales</taxon>
        <taxon>Cellvibrionaceae</taxon>
        <taxon>Pseudomaricurvus</taxon>
    </lineage>
</organism>
<dbReference type="SUPFAM" id="SSF50346">
    <property type="entry name" value="PRC-barrel domain"/>
    <property type="match status" value="1"/>
</dbReference>
<dbReference type="PANTHER" id="PTHR36505:SF1">
    <property type="entry name" value="BLR1072 PROTEIN"/>
    <property type="match status" value="1"/>
</dbReference>
<evidence type="ECO:0000259" key="3">
    <source>
        <dbReference type="Pfam" id="PF05239"/>
    </source>
</evidence>
<feature type="compositionally biased region" description="Polar residues" evidence="1">
    <location>
        <begin position="31"/>
        <end position="43"/>
    </location>
</feature>
<evidence type="ECO:0000256" key="1">
    <source>
        <dbReference type="SAM" id="MobiDB-lite"/>
    </source>
</evidence>
<feature type="region of interest" description="Disordered" evidence="1">
    <location>
        <begin position="27"/>
        <end position="79"/>
    </location>
</feature>
<dbReference type="EMBL" id="JAAONZ010000001">
    <property type="protein sequence ID" value="NHO63974.1"/>
    <property type="molecule type" value="Genomic_DNA"/>
</dbReference>
<feature type="signal peptide" evidence="2">
    <location>
        <begin position="1"/>
        <end position="26"/>
    </location>
</feature>
<dbReference type="InterPro" id="IPR011033">
    <property type="entry name" value="PRC_barrel-like_sf"/>
</dbReference>
<dbReference type="Gene3D" id="2.30.30.240">
    <property type="entry name" value="PRC-barrel domain"/>
    <property type="match status" value="1"/>
</dbReference>
<protein>
    <submittedName>
        <fullName evidence="4">PRC-barrel domain containing protein</fullName>
    </submittedName>
</protein>
<feature type="compositionally biased region" description="Basic and acidic residues" evidence="1">
    <location>
        <begin position="44"/>
        <end position="62"/>
    </location>
</feature>
<evidence type="ECO:0000313" key="4">
    <source>
        <dbReference type="EMBL" id="NHO63974.1"/>
    </source>
</evidence>
<dbReference type="Pfam" id="PF05239">
    <property type="entry name" value="PRC"/>
    <property type="match status" value="1"/>
</dbReference>